<evidence type="ECO:0000313" key="13">
    <source>
        <dbReference type="EMBL" id="EDV21879.1"/>
    </source>
</evidence>
<evidence type="ECO:0000256" key="5">
    <source>
        <dbReference type="ARBA" id="ARBA00023040"/>
    </source>
</evidence>
<feature type="transmembrane region" description="Helical" evidence="11">
    <location>
        <begin position="56"/>
        <end position="78"/>
    </location>
</feature>
<dbReference type="InterPro" id="IPR017452">
    <property type="entry name" value="GPCR_Rhodpsn_7TM"/>
</dbReference>
<dbReference type="AlphaFoldDB" id="B3S5W7"/>
<evidence type="ECO:0000256" key="8">
    <source>
        <dbReference type="ARBA" id="ARBA00023224"/>
    </source>
</evidence>
<evidence type="ECO:0000256" key="9">
    <source>
        <dbReference type="RuleBase" id="RU000688"/>
    </source>
</evidence>
<organism evidence="13 14">
    <name type="scientific">Trichoplax adhaerens</name>
    <name type="common">Trichoplax reptans</name>
    <dbReference type="NCBI Taxonomy" id="10228"/>
    <lineage>
        <taxon>Eukaryota</taxon>
        <taxon>Metazoa</taxon>
        <taxon>Placozoa</taxon>
        <taxon>Uniplacotomia</taxon>
        <taxon>Trichoplacea</taxon>
        <taxon>Trichoplacidae</taxon>
        <taxon>Trichoplax</taxon>
    </lineage>
</organism>
<dbReference type="OMA" id="FICNIIN"/>
<dbReference type="PANTHER" id="PTHR24247:SF278">
    <property type="entry name" value="HISTAMINE H2 RECEPTOR"/>
    <property type="match status" value="1"/>
</dbReference>
<evidence type="ECO:0000256" key="10">
    <source>
        <dbReference type="SAM" id="MobiDB-lite"/>
    </source>
</evidence>
<feature type="region of interest" description="Disordered" evidence="10">
    <location>
        <begin position="335"/>
        <end position="375"/>
    </location>
</feature>
<accession>B3S5W7</accession>
<keyword evidence="3 9" id="KW-0812">Transmembrane</keyword>
<dbReference type="RefSeq" id="XP_002115516.1">
    <property type="nucleotide sequence ID" value="XM_002115480.1"/>
</dbReference>
<dbReference type="HOGENOM" id="CLU_009579_5_0_1"/>
<reference evidence="13 14" key="1">
    <citation type="journal article" date="2008" name="Nature">
        <title>The Trichoplax genome and the nature of placozoans.</title>
        <authorList>
            <person name="Srivastava M."/>
            <person name="Begovic E."/>
            <person name="Chapman J."/>
            <person name="Putnam N.H."/>
            <person name="Hellsten U."/>
            <person name="Kawashima T."/>
            <person name="Kuo A."/>
            <person name="Mitros T."/>
            <person name="Salamov A."/>
            <person name="Carpenter M.L."/>
            <person name="Signorovitch A.Y."/>
            <person name="Moreno M.A."/>
            <person name="Kamm K."/>
            <person name="Grimwood J."/>
            <person name="Schmutz J."/>
            <person name="Shapiro H."/>
            <person name="Grigoriev I.V."/>
            <person name="Buss L.W."/>
            <person name="Schierwater B."/>
            <person name="Dellaporta S.L."/>
            <person name="Rokhsar D.S."/>
        </authorList>
    </citation>
    <scope>NUCLEOTIDE SEQUENCE [LARGE SCALE GENOMIC DNA]</scope>
    <source>
        <strain evidence="13 14">Grell-BS-1999</strain>
    </source>
</reference>
<feature type="transmembrane region" description="Helical" evidence="11">
    <location>
        <begin position="280"/>
        <end position="301"/>
    </location>
</feature>
<keyword evidence="4 11" id="KW-1133">Transmembrane helix</keyword>
<feature type="transmembrane region" description="Helical" evidence="11">
    <location>
        <begin position="131"/>
        <end position="156"/>
    </location>
</feature>
<dbReference type="PANTHER" id="PTHR24247">
    <property type="entry name" value="5-HYDROXYTRYPTAMINE RECEPTOR"/>
    <property type="match status" value="1"/>
</dbReference>
<feature type="transmembrane region" description="Helical" evidence="11">
    <location>
        <begin position="234"/>
        <end position="260"/>
    </location>
</feature>
<keyword evidence="8 9" id="KW-0807">Transducer</keyword>
<name>B3S5W7_TRIAD</name>
<feature type="transmembrane region" description="Helical" evidence="11">
    <location>
        <begin position="90"/>
        <end position="111"/>
    </location>
</feature>
<keyword evidence="7 9" id="KW-0675">Receptor</keyword>
<dbReference type="SUPFAM" id="SSF81321">
    <property type="entry name" value="Family A G protein-coupled receptor-like"/>
    <property type="match status" value="1"/>
</dbReference>
<feature type="compositionally biased region" description="Basic and acidic residues" evidence="10">
    <location>
        <begin position="366"/>
        <end position="375"/>
    </location>
</feature>
<dbReference type="PRINTS" id="PR00237">
    <property type="entry name" value="GPCRRHODOPSN"/>
</dbReference>
<dbReference type="Proteomes" id="UP000009022">
    <property type="component" value="Unassembled WGS sequence"/>
</dbReference>
<dbReference type="Gene3D" id="1.20.1070.10">
    <property type="entry name" value="Rhodopsin 7-helix transmembrane proteins"/>
    <property type="match status" value="1"/>
</dbReference>
<dbReference type="Pfam" id="PF00001">
    <property type="entry name" value="7tm_1"/>
    <property type="match status" value="1"/>
</dbReference>
<gene>
    <name evidence="13" type="ORF">TRIADDRAFT_59533</name>
</gene>
<evidence type="ECO:0000259" key="12">
    <source>
        <dbReference type="PROSITE" id="PS50262"/>
    </source>
</evidence>
<dbReference type="PROSITE" id="PS00237">
    <property type="entry name" value="G_PROTEIN_RECEP_F1_1"/>
    <property type="match status" value="1"/>
</dbReference>
<evidence type="ECO:0000313" key="14">
    <source>
        <dbReference type="Proteomes" id="UP000009022"/>
    </source>
</evidence>
<feature type="domain" description="G-protein coupled receptors family 1 profile" evidence="12">
    <location>
        <begin position="35"/>
        <end position="290"/>
    </location>
</feature>
<evidence type="ECO:0000256" key="7">
    <source>
        <dbReference type="ARBA" id="ARBA00023170"/>
    </source>
</evidence>
<feature type="transmembrane region" description="Helical" evidence="11">
    <location>
        <begin position="22"/>
        <end position="44"/>
    </location>
</feature>
<keyword evidence="2" id="KW-1003">Cell membrane</keyword>
<comment type="subcellular location">
    <subcellularLocation>
        <location evidence="1">Cell membrane</location>
        <topology evidence="1">Multi-pass membrane protein</topology>
    </subcellularLocation>
</comment>
<dbReference type="PROSITE" id="PS50262">
    <property type="entry name" value="G_PROTEIN_RECEP_F1_2"/>
    <property type="match status" value="1"/>
</dbReference>
<dbReference type="InParanoid" id="B3S5W7"/>
<feature type="compositionally biased region" description="Polar residues" evidence="10">
    <location>
        <begin position="335"/>
        <end position="365"/>
    </location>
</feature>
<dbReference type="InterPro" id="IPR000276">
    <property type="entry name" value="GPCR_Rhodpsn"/>
</dbReference>
<evidence type="ECO:0000256" key="6">
    <source>
        <dbReference type="ARBA" id="ARBA00023136"/>
    </source>
</evidence>
<evidence type="ECO:0000256" key="4">
    <source>
        <dbReference type="ARBA" id="ARBA00022989"/>
    </source>
</evidence>
<keyword evidence="5 9" id="KW-0297">G-protein coupled receptor</keyword>
<protein>
    <recommendedName>
        <fullName evidence="12">G-protein coupled receptors family 1 profile domain-containing protein</fullName>
    </recommendedName>
</protein>
<evidence type="ECO:0000256" key="2">
    <source>
        <dbReference type="ARBA" id="ARBA00022475"/>
    </source>
</evidence>
<dbReference type="STRING" id="10228.B3S5W7"/>
<dbReference type="FunCoup" id="B3S5W7">
    <property type="interactions" value="190"/>
</dbReference>
<dbReference type="KEGG" id="tad:TRIADDRAFT_59533"/>
<dbReference type="GO" id="GO:0005886">
    <property type="term" value="C:plasma membrane"/>
    <property type="evidence" value="ECO:0007669"/>
    <property type="project" value="UniProtKB-SubCell"/>
</dbReference>
<evidence type="ECO:0000256" key="3">
    <source>
        <dbReference type="ARBA" id="ARBA00022692"/>
    </source>
</evidence>
<dbReference type="GO" id="GO:0007186">
    <property type="term" value="P:G protein-coupled receptor signaling pathway"/>
    <property type="evidence" value="ECO:0000318"/>
    <property type="project" value="GO_Central"/>
</dbReference>
<proteinExistence type="inferred from homology"/>
<evidence type="ECO:0000256" key="1">
    <source>
        <dbReference type="ARBA" id="ARBA00004651"/>
    </source>
</evidence>
<dbReference type="EMBL" id="DS985251">
    <property type="protein sequence ID" value="EDV21879.1"/>
    <property type="molecule type" value="Genomic_DNA"/>
</dbReference>
<dbReference type="FunFam" id="1.20.1070.10:FF:000461">
    <property type="entry name" value="D(5)-like dopamine receptor"/>
    <property type="match status" value="1"/>
</dbReference>
<dbReference type="PhylomeDB" id="B3S5W7"/>
<dbReference type="CTD" id="6756728"/>
<dbReference type="GeneID" id="6756728"/>
<dbReference type="CDD" id="cd00637">
    <property type="entry name" value="7tm_classA_rhodopsin-like"/>
    <property type="match status" value="1"/>
</dbReference>
<feature type="transmembrane region" description="Helical" evidence="11">
    <location>
        <begin position="176"/>
        <end position="202"/>
    </location>
</feature>
<dbReference type="GO" id="GO:0004930">
    <property type="term" value="F:G protein-coupled receptor activity"/>
    <property type="evidence" value="ECO:0007669"/>
    <property type="project" value="UniProtKB-KW"/>
</dbReference>
<dbReference type="OrthoDB" id="10010417at2759"/>
<comment type="similarity">
    <text evidence="9">Belongs to the G-protein coupled receptor 1 family.</text>
</comment>
<dbReference type="eggNOG" id="KOG3656">
    <property type="taxonomic scope" value="Eukaryota"/>
</dbReference>
<keyword evidence="14" id="KW-1185">Reference proteome</keyword>
<evidence type="ECO:0000256" key="11">
    <source>
        <dbReference type="SAM" id="Phobius"/>
    </source>
</evidence>
<keyword evidence="6 11" id="KW-0472">Membrane</keyword>
<sequence>MNATNVTRPTGPLTLPIVLRRIIIYSIIVAITVGTNSLVIYIIATKKRLRTVSNGLMISMFVTGILFAVLYILPRWIYPYWTHSPFLCSMLPYTGVCLIVCSNLHQCAISLDRFLRVSLPFSYNNVARKRYAIVVIAIIVIISVISGFFLNIFYGFYHGDVCYVVFTQREIFIYRIYLIVVYASLFFAPLAVIFATYIRIFIIINSKSRQELYYKRSRQPRSTLQKNLKAAKQVAMMTGVYSLCWFPFMILTFVSAIAVFSGSASQTATTLLEAFQYLAFSYHAINPLLYAFITASVNQALTNYFRQICNLPASDQRDSRSYSTRSSFIRSNSMDLASQTKLRSNGQVKKSSSSHQLFEQNQDQVSNEKQEIEML</sequence>